<comment type="similarity">
    <text evidence="3 4">In the C-terminal section; belongs to the PPC synthetase family.</text>
</comment>
<comment type="similarity">
    <text evidence="3 4">In the N-terminal section; belongs to the HFCD (homo-oligomeric flavin containing Cys decarboxylase) superfamily.</text>
</comment>
<dbReference type="Gene3D" id="3.40.50.10300">
    <property type="entry name" value="CoaB-like"/>
    <property type="match status" value="1"/>
</dbReference>
<evidence type="ECO:0000256" key="3">
    <source>
        <dbReference type="HAMAP-Rule" id="MF_02225"/>
    </source>
</evidence>
<feature type="binding site" evidence="3">
    <location>
        <position position="355"/>
    </location>
    <ligand>
        <name>CTP</name>
        <dbReference type="ChEBI" id="CHEBI:37563"/>
    </ligand>
</feature>
<dbReference type="KEGG" id="cbx:Cenrod_0279"/>
<feature type="binding site" evidence="3">
    <location>
        <position position="359"/>
    </location>
    <ligand>
        <name>CTP</name>
        <dbReference type="ChEBI" id="CHEBI:37563"/>
    </ligand>
</feature>
<comment type="cofactor">
    <cofactor evidence="3">
        <name>Mg(2+)</name>
        <dbReference type="ChEBI" id="CHEBI:18420"/>
    </cofactor>
</comment>
<evidence type="ECO:0000256" key="2">
    <source>
        <dbReference type="ARBA" id="ARBA00023239"/>
    </source>
</evidence>
<keyword evidence="3" id="KW-0460">Magnesium</keyword>
<dbReference type="EMBL" id="CP004885">
    <property type="protein sequence ID" value="AGX86404.1"/>
    <property type="molecule type" value="Genomic_DNA"/>
</dbReference>
<dbReference type="EC" id="6.3.2.5" evidence="3"/>
<comment type="function">
    <text evidence="4">Catalyzes two steps in the biosynthesis of coenzyme A. In the first step cysteine is conjugated to 4'-phosphopantothenate to form 4-phosphopantothenoylcysteine, in the latter compound is decarboxylated to form 4'-phosphopantotheine.</text>
</comment>
<keyword evidence="3 4" id="KW-0436">Ligase</keyword>
<dbReference type="InterPro" id="IPR007085">
    <property type="entry name" value="DNA/pantothenate-metab_flavo_C"/>
</dbReference>
<dbReference type="Pfam" id="PF04127">
    <property type="entry name" value="DFP"/>
    <property type="match status" value="1"/>
</dbReference>
<dbReference type="InterPro" id="IPR035929">
    <property type="entry name" value="CoaB-like_sf"/>
</dbReference>
<dbReference type="STRING" id="946483.Cenrod_0279"/>
<evidence type="ECO:0000256" key="4">
    <source>
        <dbReference type="RuleBase" id="RU364078"/>
    </source>
</evidence>
<evidence type="ECO:0000256" key="1">
    <source>
        <dbReference type="ARBA" id="ARBA00022793"/>
    </source>
</evidence>
<feature type="binding site" evidence="3">
    <location>
        <position position="341"/>
    </location>
    <ligand>
        <name>CTP</name>
        <dbReference type="ChEBI" id="CHEBI:37563"/>
    </ligand>
</feature>
<dbReference type="Proteomes" id="UP000017184">
    <property type="component" value="Chromosome"/>
</dbReference>
<dbReference type="GO" id="GO:0015937">
    <property type="term" value="P:coenzyme A biosynthetic process"/>
    <property type="evidence" value="ECO:0007669"/>
    <property type="project" value="UniProtKB-UniRule"/>
</dbReference>
<feature type="region of interest" description="Phosphopantothenoylcysteine decarboxylase" evidence="3">
    <location>
        <begin position="1"/>
        <end position="190"/>
    </location>
</feature>
<dbReference type="PANTHER" id="PTHR14359:SF6">
    <property type="entry name" value="PHOSPHOPANTOTHENOYLCYSTEINE DECARBOXYLASE"/>
    <property type="match status" value="1"/>
</dbReference>
<feature type="binding site" evidence="3">
    <location>
        <position position="289"/>
    </location>
    <ligand>
        <name>CTP</name>
        <dbReference type="ChEBI" id="CHEBI:37563"/>
    </ligand>
</feature>
<sequence length="417" mass="43511">MLVNKNILLGLTGSIACYKAAEICRLLRQAGAQVQVVMTTSATRFLAPMTMEALSGRVVVLSPWEHPAPGVAHVDLARWADGCLVAPCSANFLARIASGLADDALALACLARKIPQTPLWLAPAMNCAMWAHPATQRNLRQVAADGAVVLGVGTGPMACNEEGEGRMLEPAQIVEALQASFQPKLLAGQRVVISAGPTFEAMDPVRGLTNRSSGKMGFALARACHEAGADVILVSGPVALETPDGVRRIDVVSALDMHSAVVAAVQDATVFIATAAVADWRCAEISDRKLKKGGSDTVTHSTAHSTTYGAPSLHLVENPDILASIAHSSRAQEGKLFCVGFAAETENLCANAQAKRVRKGVPMLVANLAQDAIGTDACSLTIVDADGLQALPRADKPDLARELVAQIARRLQSGAGG</sequence>
<dbReference type="GO" id="GO:0004633">
    <property type="term" value="F:phosphopantothenoylcysteine decarboxylase activity"/>
    <property type="evidence" value="ECO:0007669"/>
    <property type="project" value="UniProtKB-UniRule"/>
</dbReference>
<comment type="cofactor">
    <cofactor evidence="3">
        <name>FMN</name>
        <dbReference type="ChEBI" id="CHEBI:58210"/>
    </cofactor>
    <text evidence="3">Binds 1 FMN per subunit.</text>
</comment>
<dbReference type="PANTHER" id="PTHR14359">
    <property type="entry name" value="HOMO-OLIGOMERIC FLAVIN CONTAINING CYS DECARBOXYLASE FAMILY"/>
    <property type="match status" value="1"/>
</dbReference>
<keyword evidence="8" id="KW-1185">Reference proteome</keyword>
<dbReference type="SUPFAM" id="SSF52507">
    <property type="entry name" value="Homo-oligomeric flavin-containing Cys decarboxylases, HFCD"/>
    <property type="match status" value="1"/>
</dbReference>
<comment type="catalytic activity">
    <reaction evidence="3 4">
        <text>(R)-4'-phosphopantothenate + L-cysteine + CTP = N-[(R)-4-phosphopantothenoyl]-L-cysteine + CMP + diphosphate + H(+)</text>
        <dbReference type="Rhea" id="RHEA:19397"/>
        <dbReference type="ChEBI" id="CHEBI:10986"/>
        <dbReference type="ChEBI" id="CHEBI:15378"/>
        <dbReference type="ChEBI" id="CHEBI:33019"/>
        <dbReference type="ChEBI" id="CHEBI:35235"/>
        <dbReference type="ChEBI" id="CHEBI:37563"/>
        <dbReference type="ChEBI" id="CHEBI:59458"/>
        <dbReference type="ChEBI" id="CHEBI:60377"/>
        <dbReference type="EC" id="6.3.2.5"/>
    </reaction>
</comment>
<comment type="function">
    <text evidence="3">Catalyzes two sequential steps in the biosynthesis of coenzyme A. In the first step cysteine is conjugated to 4'-phosphopantothenate to form 4-phosphopantothenoylcysteine. In the second step the latter compound is decarboxylated to form 4'-phosphopantotheine.</text>
</comment>
<keyword evidence="3" id="KW-0479">Metal-binding</keyword>
<gene>
    <name evidence="3" type="primary">coaBC</name>
    <name evidence="7" type="ORF">Cenrod_0279</name>
</gene>
<comment type="caution">
    <text evidence="3">Lacks conserved residue(s) required for the propagation of feature annotation.</text>
</comment>
<reference evidence="7 8" key="1">
    <citation type="journal article" date="2013" name="Genome Biol.">
        <title>Genomic analysis reveals key aspects of prokaryotic symbiosis in the phototrophic consortium "Chlorochromatium aggregatum".</title>
        <authorList>
            <person name="Liu Z."/>
            <person name="Muller J."/>
            <person name="Li T."/>
            <person name="Alvey R.M."/>
            <person name="Vogl K."/>
            <person name="Frigaard N.U."/>
            <person name="Rockwell N.C."/>
            <person name="Boyd E.S."/>
            <person name="Tomsho L.P."/>
            <person name="Schuster S.C."/>
            <person name="Henke P."/>
            <person name="Rohde M."/>
            <person name="Overmann J."/>
            <person name="Bryant D.A."/>
        </authorList>
    </citation>
    <scope>NUCLEOTIDE SEQUENCE [LARGE SCALE GENOMIC DNA]</scope>
    <source>
        <strain evidence="7">CR</strain>
    </source>
</reference>
<dbReference type="NCBIfam" id="TIGR00521">
    <property type="entry name" value="coaBC_dfp"/>
    <property type="match status" value="1"/>
</dbReference>
<dbReference type="EC" id="4.1.1.36" evidence="3"/>
<comment type="catalytic activity">
    <reaction evidence="3 4">
        <text>N-[(R)-4-phosphopantothenoyl]-L-cysteine + H(+) = (R)-4'-phosphopantetheine + CO2</text>
        <dbReference type="Rhea" id="RHEA:16793"/>
        <dbReference type="ChEBI" id="CHEBI:15378"/>
        <dbReference type="ChEBI" id="CHEBI:16526"/>
        <dbReference type="ChEBI" id="CHEBI:59458"/>
        <dbReference type="ChEBI" id="CHEBI:61723"/>
        <dbReference type="EC" id="4.1.1.36"/>
    </reaction>
</comment>
<evidence type="ECO:0000313" key="8">
    <source>
        <dbReference type="Proteomes" id="UP000017184"/>
    </source>
</evidence>
<dbReference type="eggNOG" id="COG0452">
    <property type="taxonomic scope" value="Bacteria"/>
</dbReference>
<dbReference type="SUPFAM" id="SSF102645">
    <property type="entry name" value="CoaB-like"/>
    <property type="match status" value="1"/>
</dbReference>
<feature type="domain" description="Flavoprotein" evidence="5">
    <location>
        <begin position="5"/>
        <end position="178"/>
    </location>
</feature>
<dbReference type="InterPro" id="IPR003382">
    <property type="entry name" value="Flavoprotein"/>
</dbReference>
<keyword evidence="1 3" id="KW-0210">Decarboxylase</keyword>
<keyword evidence="2 3" id="KW-0456">Lyase</keyword>
<dbReference type="Gene3D" id="3.40.50.1950">
    <property type="entry name" value="Flavin prenyltransferase-like"/>
    <property type="match status" value="1"/>
</dbReference>
<feature type="domain" description="DNA/pantothenate metabolism flavoprotein C-terminal" evidence="6">
    <location>
        <begin position="186"/>
        <end position="409"/>
    </location>
</feature>
<dbReference type="HOGENOM" id="CLU_033319_0_1_4"/>
<feature type="binding site" evidence="3">
    <location>
        <begin position="319"/>
        <end position="322"/>
    </location>
    <ligand>
        <name>CTP</name>
        <dbReference type="ChEBI" id="CHEBI:37563"/>
    </ligand>
</feature>
<protein>
    <recommendedName>
        <fullName evidence="3">Coenzyme A biosynthesis bifunctional protein CoaBC</fullName>
    </recommendedName>
    <alternativeName>
        <fullName evidence="3">DNA/pantothenate metabolism flavoprotein</fullName>
    </alternativeName>
    <alternativeName>
        <fullName evidence="3">Phosphopantothenoylcysteine synthetase/decarboxylase</fullName>
        <shortName evidence="3">PPCS-PPCDC</shortName>
    </alternativeName>
    <domain>
        <recommendedName>
            <fullName evidence="3">Phosphopantothenoylcysteine decarboxylase</fullName>
            <shortName evidence="3">PPC decarboxylase</shortName>
            <shortName evidence="3">PPC-DC</shortName>
            <ecNumber evidence="3">4.1.1.36</ecNumber>
        </recommendedName>
        <alternativeName>
            <fullName evidence="3">CoaC</fullName>
        </alternativeName>
    </domain>
    <domain>
        <recommendedName>
            <fullName evidence="3">Phosphopantothenate--cysteine ligase</fullName>
            <ecNumber evidence="3">6.3.2.5</ecNumber>
        </recommendedName>
        <alternativeName>
            <fullName evidence="3">CoaB</fullName>
        </alternativeName>
        <alternativeName>
            <fullName evidence="3">Phosphopantothenoylcysteine synthetase</fullName>
            <shortName evidence="3">PPC synthetase</shortName>
            <shortName evidence="3">PPC-S</shortName>
        </alternativeName>
    </domain>
</protein>
<keyword evidence="3 4" id="KW-0288">FMN</keyword>
<dbReference type="GO" id="GO:0004632">
    <property type="term" value="F:phosphopantothenate--cysteine ligase activity"/>
    <property type="evidence" value="ECO:0007669"/>
    <property type="project" value="UniProtKB-UniRule"/>
</dbReference>
<dbReference type="AlphaFoldDB" id="U5N8B4"/>
<dbReference type="PROSITE" id="PS51257">
    <property type="entry name" value="PROKAR_LIPOPROTEIN"/>
    <property type="match status" value="1"/>
</dbReference>
<name>U5N8B4_9BURK</name>
<proteinExistence type="inferred from homology"/>
<evidence type="ECO:0000259" key="5">
    <source>
        <dbReference type="Pfam" id="PF02441"/>
    </source>
</evidence>
<dbReference type="Pfam" id="PF02441">
    <property type="entry name" value="Flavoprotein"/>
    <property type="match status" value="1"/>
</dbReference>
<dbReference type="GO" id="GO:0046872">
    <property type="term" value="F:metal ion binding"/>
    <property type="evidence" value="ECO:0007669"/>
    <property type="project" value="UniProtKB-KW"/>
</dbReference>
<dbReference type="GO" id="GO:0010181">
    <property type="term" value="F:FMN binding"/>
    <property type="evidence" value="ECO:0007669"/>
    <property type="project" value="UniProtKB-UniRule"/>
</dbReference>
<feature type="active site" description="Proton donor" evidence="3">
    <location>
        <position position="159"/>
    </location>
</feature>
<feature type="binding site" evidence="3">
    <location>
        <position position="279"/>
    </location>
    <ligand>
        <name>CTP</name>
        <dbReference type="ChEBI" id="CHEBI:37563"/>
    </ligand>
</feature>
<dbReference type="HAMAP" id="MF_02225">
    <property type="entry name" value="CoaBC"/>
    <property type="match status" value="1"/>
</dbReference>
<dbReference type="InterPro" id="IPR005252">
    <property type="entry name" value="CoaBC"/>
</dbReference>
<dbReference type="UniPathway" id="UPA00241">
    <property type="reaction ID" value="UER00353"/>
</dbReference>
<dbReference type="PATRIC" id="fig|946483.4.peg.278"/>
<comment type="pathway">
    <text evidence="3 4">Cofactor biosynthesis; coenzyme A biosynthesis; CoA from (R)-pantothenate: step 2/5.</text>
</comment>
<keyword evidence="3" id="KW-0511">Multifunctional enzyme</keyword>
<evidence type="ECO:0000259" key="6">
    <source>
        <dbReference type="Pfam" id="PF04127"/>
    </source>
</evidence>
<keyword evidence="3 4" id="KW-0285">Flavoprotein</keyword>
<feature type="region of interest" description="Phosphopantothenate--cysteine ligase" evidence="3">
    <location>
        <begin position="191"/>
        <end position="417"/>
    </location>
</feature>
<dbReference type="InterPro" id="IPR036551">
    <property type="entry name" value="Flavin_trans-like"/>
</dbReference>
<evidence type="ECO:0000313" key="7">
    <source>
        <dbReference type="EMBL" id="AGX86404.1"/>
    </source>
</evidence>
<organism evidence="7 8">
    <name type="scientific">Candidatus Symbiobacter mobilis CR</name>
    <dbReference type="NCBI Taxonomy" id="946483"/>
    <lineage>
        <taxon>Bacteria</taxon>
        <taxon>Pseudomonadati</taxon>
        <taxon>Pseudomonadota</taxon>
        <taxon>Betaproteobacteria</taxon>
        <taxon>Burkholderiales</taxon>
        <taxon>Comamonadaceae</taxon>
    </lineage>
</organism>
<dbReference type="GO" id="GO:0015941">
    <property type="term" value="P:pantothenate catabolic process"/>
    <property type="evidence" value="ECO:0007669"/>
    <property type="project" value="InterPro"/>
</dbReference>
<dbReference type="GO" id="GO:0071513">
    <property type="term" value="C:phosphopantothenoylcysteine decarboxylase complex"/>
    <property type="evidence" value="ECO:0007669"/>
    <property type="project" value="TreeGrafter"/>
</dbReference>
<comment type="pathway">
    <text evidence="3 4">Cofactor biosynthesis; coenzyme A biosynthesis; CoA from (R)-pantothenate: step 3/5.</text>
</comment>
<accession>U5N8B4</accession>